<evidence type="ECO:0000256" key="2">
    <source>
        <dbReference type="SAM" id="SignalP"/>
    </source>
</evidence>
<dbReference type="InterPro" id="IPR011047">
    <property type="entry name" value="Quinoprotein_ADH-like_sf"/>
</dbReference>
<reference evidence="4" key="1">
    <citation type="submission" date="2022-10" db="EMBL/GenBank/DDBJ databases">
        <title>Chryseobacterium babae sp. nov. isolated from the gut of the beetle Oryctes rhinoceros, and Chryseobacterium kimseyorum sp. nov., isolated from a stick insect rearing cage.</title>
        <authorList>
            <person name="Shelomi M."/>
            <person name="Han C.-J."/>
            <person name="Chen W.-M."/>
            <person name="Chen H.-K."/>
            <person name="Liaw S.-J."/>
            <person name="Muhle E."/>
            <person name="Clermont D."/>
        </authorList>
    </citation>
    <scope>NUCLEOTIDE SEQUENCE</scope>
    <source>
        <strain evidence="4">WLa1L2M3</strain>
    </source>
</reference>
<keyword evidence="5" id="KW-1185">Reference proteome</keyword>
<evidence type="ECO:0000259" key="3">
    <source>
        <dbReference type="Pfam" id="PF18962"/>
    </source>
</evidence>
<feature type="signal peptide" evidence="2">
    <location>
        <begin position="1"/>
        <end position="19"/>
    </location>
</feature>
<dbReference type="InterPro" id="IPR026444">
    <property type="entry name" value="Secre_tail"/>
</dbReference>
<proteinExistence type="predicted"/>
<dbReference type="PANTHER" id="PTHR42754">
    <property type="entry name" value="ENDOGLUCANASE"/>
    <property type="match status" value="1"/>
</dbReference>
<sequence length="518" mass="55585">MKTKLFLLSALIPSFLATAQNAPAIQFQNSLGGNSFDVASSAQQTTDGGYIVIGYSNSTDGDVSGNHGTNDYWIVKLNNSCTIEWQKSLGGSSTDIAYSVQQTTDGGYIIAGYSFSSNGDVTDNHGGNDYWIVKLDSTGNIEWKKSYGGTADDRANAIRQTTDGGYIVAGYSKSSNGDVTGNQGGTDYWIVKLDNAGNILWQKSMGGSGNDYAQSVQQTTDGGYIVAGWSSSNNGDVSGNHGGYDYWVVKLNGNGNIEWQKALGGSIDESAYSVQQTTDGGYIVAGYSFSTDSGDVTGHHGTTTYPDYWVVKLNSTGNIEWQKSLGGSYDDQAKSIQQTADGGYIVAGRSNSTDGDITGHHGFESNWDYWIVKLNNTGNIEWQKSLGGSKNDYANSIQQTADGGYIIAGESNSTDGDIVGHHGSSGADAWIVKLLSDETLAVQQISNHKMAIYPNPVKDVLNINTDERIISVHIYNMSGQELKLGKEKNIRVSDLVKGTYILKITTDKGARTEKFVKE</sequence>
<evidence type="ECO:0000313" key="4">
    <source>
        <dbReference type="EMBL" id="MCW3159693.1"/>
    </source>
</evidence>
<dbReference type="EMBL" id="JAPDHV010000001">
    <property type="protein sequence ID" value="MCW3159693.1"/>
    <property type="molecule type" value="Genomic_DNA"/>
</dbReference>
<dbReference type="NCBIfam" id="TIGR04183">
    <property type="entry name" value="Por_Secre_tail"/>
    <property type="match status" value="1"/>
</dbReference>
<accession>A0ABT3HIS9</accession>
<gene>
    <name evidence="4" type="ORF">OH806_00180</name>
</gene>
<dbReference type="RefSeq" id="WP_264741672.1">
    <property type="nucleotide sequence ID" value="NZ_JAPDHV010000001.1"/>
</dbReference>
<evidence type="ECO:0000256" key="1">
    <source>
        <dbReference type="ARBA" id="ARBA00022729"/>
    </source>
</evidence>
<dbReference type="PANTHER" id="PTHR42754:SF1">
    <property type="entry name" value="LIPOPROTEIN"/>
    <property type="match status" value="1"/>
</dbReference>
<keyword evidence="1 2" id="KW-0732">Signal</keyword>
<comment type="caution">
    <text evidence="4">The sequence shown here is derived from an EMBL/GenBank/DDBJ whole genome shotgun (WGS) entry which is preliminary data.</text>
</comment>
<evidence type="ECO:0000313" key="5">
    <source>
        <dbReference type="Proteomes" id="UP001163719"/>
    </source>
</evidence>
<dbReference type="Proteomes" id="UP001163719">
    <property type="component" value="Unassembled WGS sequence"/>
</dbReference>
<name>A0ABT3HIS9_9FLAO</name>
<organism evidence="4 5">
    <name type="scientific">Chryseobacterium oryctis</name>
    <dbReference type="NCBI Taxonomy" id="2952618"/>
    <lineage>
        <taxon>Bacteria</taxon>
        <taxon>Pseudomonadati</taxon>
        <taxon>Bacteroidota</taxon>
        <taxon>Flavobacteriia</taxon>
        <taxon>Flavobacteriales</taxon>
        <taxon>Weeksellaceae</taxon>
        <taxon>Chryseobacterium group</taxon>
        <taxon>Chryseobacterium</taxon>
    </lineage>
</organism>
<feature type="chain" id="PRO_5046311161" evidence="2">
    <location>
        <begin position="20"/>
        <end position="518"/>
    </location>
</feature>
<protein>
    <submittedName>
        <fullName evidence="4">T9SS type A sorting domain-containing protein</fullName>
    </submittedName>
</protein>
<dbReference type="Pfam" id="PF18962">
    <property type="entry name" value="Por_Secre_tail"/>
    <property type="match status" value="1"/>
</dbReference>
<feature type="domain" description="Secretion system C-terminal sorting" evidence="3">
    <location>
        <begin position="452"/>
        <end position="516"/>
    </location>
</feature>
<dbReference type="SUPFAM" id="SSF50998">
    <property type="entry name" value="Quinoprotein alcohol dehydrogenase-like"/>
    <property type="match status" value="1"/>
</dbReference>